<protein>
    <submittedName>
        <fullName evidence="1">Uncharacterized protein</fullName>
    </submittedName>
</protein>
<organism evidence="1">
    <name type="scientific">uncultured Sphingopyxis sp</name>
    <dbReference type="NCBI Taxonomy" id="310581"/>
    <lineage>
        <taxon>Bacteria</taxon>
        <taxon>Pseudomonadati</taxon>
        <taxon>Pseudomonadota</taxon>
        <taxon>Alphaproteobacteria</taxon>
        <taxon>Sphingomonadales</taxon>
        <taxon>Sphingomonadaceae</taxon>
        <taxon>Sphingopyxis</taxon>
        <taxon>environmental samples</taxon>
    </lineage>
</organism>
<evidence type="ECO:0000313" key="1">
    <source>
        <dbReference type="EMBL" id="SBV33582.1"/>
    </source>
</evidence>
<sequence>MPSTQRRIVLWYGLLSAFFGESETWRHLSRRVNCRAIAGLGDRKTLLPRNLKPTLDRVADIGDSLLARIAMRRTRPQIGDIGDPAFVLAGPEQVDVVMGLVHSSIYRP</sequence>
<dbReference type="KEGG" id="sphu:SPPYR_2462"/>
<proteinExistence type="predicted"/>
<dbReference type="AlphaFoldDB" id="A0A1Y5PUB1"/>
<reference evidence="1" key="1">
    <citation type="submission" date="2016-03" db="EMBL/GenBank/DDBJ databases">
        <authorList>
            <person name="Ploux O."/>
        </authorList>
    </citation>
    <scope>NUCLEOTIDE SEQUENCE</scope>
    <source>
        <strain evidence="1">UC10</strain>
    </source>
</reference>
<gene>
    <name evidence="1" type="ORF">SPPYR_2462</name>
</gene>
<accession>A0A1Y5PUB1</accession>
<name>A0A1Y5PUB1_9SPHN</name>
<dbReference type="EMBL" id="LT598653">
    <property type="protein sequence ID" value="SBV33582.1"/>
    <property type="molecule type" value="Genomic_DNA"/>
</dbReference>